<dbReference type="Pfam" id="PF00675">
    <property type="entry name" value="Peptidase_M16"/>
    <property type="match status" value="1"/>
</dbReference>
<dbReference type="InterPro" id="IPR007863">
    <property type="entry name" value="Peptidase_M16_C"/>
</dbReference>
<proteinExistence type="predicted"/>
<keyword evidence="6" id="KW-1185">Reference proteome</keyword>
<name>A0A9W6N5U4_9HYPH</name>
<gene>
    <name evidence="5" type="ORF">GCM10008174_04890</name>
</gene>
<dbReference type="Gene3D" id="3.30.830.10">
    <property type="entry name" value="Metalloenzyme, LuxS/M16 peptidase-like"/>
    <property type="match status" value="2"/>
</dbReference>
<feature type="compositionally biased region" description="Low complexity" evidence="1">
    <location>
        <begin position="461"/>
        <end position="470"/>
    </location>
</feature>
<feature type="chain" id="PRO_5040891709" evidence="2">
    <location>
        <begin position="30"/>
        <end position="479"/>
    </location>
</feature>
<dbReference type="GO" id="GO:0046872">
    <property type="term" value="F:metal ion binding"/>
    <property type="evidence" value="ECO:0007669"/>
    <property type="project" value="InterPro"/>
</dbReference>
<reference evidence="5" key="2">
    <citation type="submission" date="2023-01" db="EMBL/GenBank/DDBJ databases">
        <authorList>
            <person name="Sun Q."/>
            <person name="Evtushenko L."/>
        </authorList>
    </citation>
    <scope>NUCLEOTIDE SEQUENCE</scope>
    <source>
        <strain evidence="5">VKM B-2748</strain>
    </source>
</reference>
<organism evidence="5 6">
    <name type="scientific">Methylopila turkensis</name>
    <dbReference type="NCBI Taxonomy" id="1437816"/>
    <lineage>
        <taxon>Bacteria</taxon>
        <taxon>Pseudomonadati</taxon>
        <taxon>Pseudomonadota</taxon>
        <taxon>Alphaproteobacteria</taxon>
        <taxon>Hyphomicrobiales</taxon>
        <taxon>Methylopilaceae</taxon>
        <taxon>Methylopila</taxon>
    </lineage>
</organism>
<evidence type="ECO:0000313" key="5">
    <source>
        <dbReference type="EMBL" id="GLK78748.1"/>
    </source>
</evidence>
<dbReference type="EMBL" id="BSFL01000001">
    <property type="protein sequence ID" value="GLK78748.1"/>
    <property type="molecule type" value="Genomic_DNA"/>
</dbReference>
<dbReference type="Proteomes" id="UP001143309">
    <property type="component" value="Unassembled WGS sequence"/>
</dbReference>
<dbReference type="InterPro" id="IPR050361">
    <property type="entry name" value="MPP/UQCRC_Complex"/>
</dbReference>
<accession>A0A9W6N5U4</accession>
<evidence type="ECO:0000313" key="6">
    <source>
        <dbReference type="Proteomes" id="UP001143309"/>
    </source>
</evidence>
<dbReference type="InterPro" id="IPR011765">
    <property type="entry name" value="Pept_M16_N"/>
</dbReference>
<evidence type="ECO:0000256" key="2">
    <source>
        <dbReference type="SAM" id="SignalP"/>
    </source>
</evidence>
<comment type="caution">
    <text evidence="5">The sequence shown here is derived from an EMBL/GenBank/DDBJ whole genome shotgun (WGS) entry which is preliminary data.</text>
</comment>
<feature type="signal peptide" evidence="2">
    <location>
        <begin position="1"/>
        <end position="29"/>
    </location>
</feature>
<sequence length="479" mass="50416">MTARAASPLVSRALKGLFAAIMITSASLAATASARATDIQRVKTPGGTEAWLVEETAVPVIAVEIAFRSGAAQDPDGKEGLAGLMATLFDEGAGDMSAEAFQQTLEDKAIELSFSSSRDGVTASLRALPETVDEAFRLLGLALSKPRFDQDALDRMRGQVSAQIRRNALDPDDLAGRTFFATAFPGHPYSRPTRGTLASLASLTRDDLVAFHKRQIARDNVVIGVVGAIDAERLKGLVDGALSGLPAKAELTPVPTVTPQGAGRTEVLELDVPQSSIIFGRPGPLRNDDDFIPAYVANHILGGGTFSSRLFNEVREKRGLAYSVYSYLQPFDHGGLLLGGVATRNDRAGQSVDLIRAEIARMAKDGPTAEELASAKRYLIGSFALRFDTSAKIANQLVQLQLDDLGIDYIDRRNAMVEAVTPEEVRAAAAKLFDGGKLLVVAVGKPAGLADANIRKPPAPDAAGDALGAPAPAPGGAPR</sequence>
<dbReference type="RefSeq" id="WP_271199254.1">
    <property type="nucleotide sequence ID" value="NZ_BSFL01000001.1"/>
</dbReference>
<dbReference type="SUPFAM" id="SSF63411">
    <property type="entry name" value="LuxS/MPP-like metallohydrolase"/>
    <property type="match status" value="2"/>
</dbReference>
<feature type="region of interest" description="Disordered" evidence="1">
    <location>
        <begin position="453"/>
        <end position="479"/>
    </location>
</feature>
<reference evidence="5" key="1">
    <citation type="journal article" date="2014" name="Int. J. Syst. Evol. Microbiol.">
        <title>Complete genome sequence of Corynebacterium casei LMG S-19264T (=DSM 44701T), isolated from a smear-ripened cheese.</title>
        <authorList>
            <consortium name="US DOE Joint Genome Institute (JGI-PGF)"/>
            <person name="Walter F."/>
            <person name="Albersmeier A."/>
            <person name="Kalinowski J."/>
            <person name="Ruckert C."/>
        </authorList>
    </citation>
    <scope>NUCLEOTIDE SEQUENCE</scope>
    <source>
        <strain evidence="5">VKM B-2748</strain>
    </source>
</reference>
<dbReference type="PANTHER" id="PTHR11851:SF224">
    <property type="entry name" value="PROCESSING PROTEASE"/>
    <property type="match status" value="1"/>
</dbReference>
<feature type="domain" description="Peptidase M16 N-terminal" evidence="3">
    <location>
        <begin position="58"/>
        <end position="196"/>
    </location>
</feature>
<evidence type="ECO:0000259" key="3">
    <source>
        <dbReference type="Pfam" id="PF00675"/>
    </source>
</evidence>
<evidence type="ECO:0000259" key="4">
    <source>
        <dbReference type="Pfam" id="PF05193"/>
    </source>
</evidence>
<dbReference type="Pfam" id="PF05193">
    <property type="entry name" value="Peptidase_M16_C"/>
    <property type="match status" value="1"/>
</dbReference>
<keyword evidence="2" id="KW-0732">Signal</keyword>
<feature type="domain" description="Peptidase M16 C-terminal" evidence="4">
    <location>
        <begin position="202"/>
        <end position="378"/>
    </location>
</feature>
<protein>
    <submittedName>
        <fullName evidence="5">Peptidase M16</fullName>
    </submittedName>
</protein>
<dbReference type="InterPro" id="IPR011249">
    <property type="entry name" value="Metalloenz_LuxS/M16"/>
</dbReference>
<evidence type="ECO:0000256" key="1">
    <source>
        <dbReference type="SAM" id="MobiDB-lite"/>
    </source>
</evidence>
<dbReference type="AlphaFoldDB" id="A0A9W6N5U4"/>
<dbReference type="PANTHER" id="PTHR11851">
    <property type="entry name" value="METALLOPROTEASE"/>
    <property type="match status" value="1"/>
</dbReference>